<dbReference type="EMBL" id="JAQHXR010000002">
    <property type="protein sequence ID" value="MDA3969036.1"/>
    <property type="molecule type" value="Genomic_DNA"/>
</dbReference>
<evidence type="ECO:0000313" key="7">
    <source>
        <dbReference type="Proteomes" id="UP001210261"/>
    </source>
</evidence>
<evidence type="ECO:0000256" key="1">
    <source>
        <dbReference type="ARBA" id="ARBA00022598"/>
    </source>
</evidence>
<feature type="domain" description="Mur ligase central" evidence="5">
    <location>
        <begin position="168"/>
        <end position="344"/>
    </location>
</feature>
<dbReference type="Gene3D" id="3.40.1190.10">
    <property type="entry name" value="Mur-like, catalytic domain"/>
    <property type="match status" value="1"/>
</dbReference>
<evidence type="ECO:0000256" key="4">
    <source>
        <dbReference type="SAM" id="Phobius"/>
    </source>
</evidence>
<keyword evidence="1 6" id="KW-0436">Ligase</keyword>
<evidence type="ECO:0000313" key="6">
    <source>
        <dbReference type="EMBL" id="MDA3969036.1"/>
    </source>
</evidence>
<keyword evidence="7" id="KW-1185">Reference proteome</keyword>
<accession>A0ABT4VEA6</accession>
<evidence type="ECO:0000259" key="5">
    <source>
        <dbReference type="Pfam" id="PF08245"/>
    </source>
</evidence>
<dbReference type="Gene3D" id="3.90.190.20">
    <property type="entry name" value="Mur ligase, C-terminal domain"/>
    <property type="match status" value="1"/>
</dbReference>
<comment type="caution">
    <text evidence="6">The sequence shown here is derived from an EMBL/GenBank/DDBJ whole genome shotgun (WGS) entry which is preliminary data.</text>
</comment>
<feature type="transmembrane region" description="Helical" evidence="4">
    <location>
        <begin position="6"/>
        <end position="24"/>
    </location>
</feature>
<name>A0ABT4VEA6_9HELI</name>
<keyword evidence="4" id="KW-0472">Membrane</keyword>
<reference evidence="6 7" key="1">
    <citation type="submission" date="2023-01" db="EMBL/GenBank/DDBJ databases">
        <title>Description of Helicobacter ibis sp. nov. isolated from faecal droppings of black-faced ibis (Theristicus melanopis).</title>
        <authorList>
            <person name="Lopez-Cantillo M."/>
            <person name="Vidal-Veuthey B."/>
            <person name="Mella A."/>
            <person name="De La Haba R."/>
            <person name="Collado L."/>
        </authorList>
    </citation>
    <scope>NUCLEOTIDE SEQUENCE [LARGE SCALE GENOMIC DNA]</scope>
    <source>
        <strain evidence="6 7">A82</strain>
    </source>
</reference>
<sequence length="486" mass="55606">MNSIDFFIMATRWVFLIALGYYVITNLQWYHYKILRVLFKHHKQRWHLFYFIIPIIFFVLIPNDIYYYVALYVYVVALIIWAFNLSKKLIVTARILRFFGIYIAFIMFNELLLLSINENSKSIQVVYLLPLFISIFLSSLVEKILLNRYKKLAQDTLKNMQNLKIIAITGSYGKTSLKNYIAQLLHDDFKVYATPRSVNTLTGIIADINQNLSPLTDIYIVEAGARGVGDIKEIVDLIEPQIVVVGKVGEAHIEYFKNIETIYKTKYEILTSKRLEKAYIYSGNIQPEIELHNIINFPNNPTNVEATLNGTKFTLDVGYNKLNFETRILGEFNIINIGAAIAIAHDFGLSDEKIIKKVQKLEAINHRLSKIMVNDKLILDDSYNGNLDGMLEAIRLSSLHDNKKIIVTPGLIESNEESNIKLAQAINDVFDVAIITGELNSQILKENITKAQKIIIKDKNHIENILKSTTKAGDLILFANDAPSYI</sequence>
<evidence type="ECO:0000256" key="3">
    <source>
        <dbReference type="ARBA" id="ARBA00022840"/>
    </source>
</evidence>
<dbReference type="SUPFAM" id="SSF53623">
    <property type="entry name" value="MurD-like peptide ligases, catalytic domain"/>
    <property type="match status" value="1"/>
</dbReference>
<feature type="transmembrane region" description="Helical" evidence="4">
    <location>
        <begin position="95"/>
        <end position="116"/>
    </location>
</feature>
<dbReference type="PANTHER" id="PTHR43024:SF1">
    <property type="entry name" value="UDP-N-ACETYLMURAMOYL-TRIPEPTIDE--D-ALANYL-D-ALANINE LIGASE"/>
    <property type="match status" value="1"/>
</dbReference>
<protein>
    <submittedName>
        <fullName evidence="6">UDP-N-acetylmuramoyl-tripeptide--D-alanyl-D-alanine ligase</fullName>
    </submittedName>
</protein>
<feature type="transmembrane region" description="Helical" evidence="4">
    <location>
        <begin position="122"/>
        <end position="141"/>
    </location>
</feature>
<keyword evidence="3" id="KW-0067">ATP-binding</keyword>
<evidence type="ECO:0000256" key="2">
    <source>
        <dbReference type="ARBA" id="ARBA00022741"/>
    </source>
</evidence>
<feature type="transmembrane region" description="Helical" evidence="4">
    <location>
        <begin position="45"/>
        <end position="61"/>
    </location>
</feature>
<dbReference type="Pfam" id="PF08245">
    <property type="entry name" value="Mur_ligase_M"/>
    <property type="match status" value="1"/>
</dbReference>
<dbReference type="InterPro" id="IPR013221">
    <property type="entry name" value="Mur_ligase_cen"/>
</dbReference>
<keyword evidence="2" id="KW-0547">Nucleotide-binding</keyword>
<dbReference type="InterPro" id="IPR051046">
    <property type="entry name" value="MurCDEF_CellWall_CoF430Synth"/>
</dbReference>
<dbReference type="InterPro" id="IPR036615">
    <property type="entry name" value="Mur_ligase_C_dom_sf"/>
</dbReference>
<proteinExistence type="predicted"/>
<feature type="transmembrane region" description="Helical" evidence="4">
    <location>
        <begin position="67"/>
        <end position="83"/>
    </location>
</feature>
<dbReference type="InterPro" id="IPR036565">
    <property type="entry name" value="Mur-like_cat_sf"/>
</dbReference>
<dbReference type="Proteomes" id="UP001210261">
    <property type="component" value="Unassembled WGS sequence"/>
</dbReference>
<dbReference type="GO" id="GO:0016874">
    <property type="term" value="F:ligase activity"/>
    <property type="evidence" value="ECO:0007669"/>
    <property type="project" value="UniProtKB-KW"/>
</dbReference>
<dbReference type="PANTHER" id="PTHR43024">
    <property type="entry name" value="UDP-N-ACETYLMURAMOYL-TRIPEPTIDE--D-ALANYL-D-ALANINE LIGASE"/>
    <property type="match status" value="1"/>
</dbReference>
<dbReference type="RefSeq" id="WP_271021329.1">
    <property type="nucleotide sequence ID" value="NZ_JAQHXR010000002.1"/>
</dbReference>
<gene>
    <name evidence="6" type="ORF">PF021_05025</name>
</gene>
<keyword evidence="4" id="KW-0812">Transmembrane</keyword>
<keyword evidence="4" id="KW-1133">Transmembrane helix</keyword>
<dbReference type="SUPFAM" id="SSF53244">
    <property type="entry name" value="MurD-like peptide ligases, peptide-binding domain"/>
    <property type="match status" value="1"/>
</dbReference>
<organism evidence="6 7">
    <name type="scientific">Helicobacter ibis</name>
    <dbReference type="NCBI Taxonomy" id="2962633"/>
    <lineage>
        <taxon>Bacteria</taxon>
        <taxon>Pseudomonadati</taxon>
        <taxon>Campylobacterota</taxon>
        <taxon>Epsilonproteobacteria</taxon>
        <taxon>Campylobacterales</taxon>
        <taxon>Helicobacteraceae</taxon>
        <taxon>Helicobacter</taxon>
    </lineage>
</organism>